<feature type="region of interest" description="Disordered" evidence="8">
    <location>
        <begin position="1170"/>
        <end position="1210"/>
    </location>
</feature>
<dbReference type="InterPro" id="IPR036850">
    <property type="entry name" value="NDK-like_dom_sf"/>
</dbReference>
<dbReference type="SUPFAM" id="SSF54919">
    <property type="entry name" value="Nucleoside diphosphate kinase, NDK"/>
    <property type="match status" value="3"/>
</dbReference>
<feature type="region of interest" description="Disordered" evidence="8">
    <location>
        <begin position="1393"/>
        <end position="1462"/>
    </location>
</feature>
<dbReference type="OrthoDB" id="270127at2759"/>
<dbReference type="InterPro" id="IPR034907">
    <property type="entry name" value="NDK-like_dom"/>
</dbReference>
<evidence type="ECO:0000256" key="1">
    <source>
        <dbReference type="ARBA" id="ARBA00008142"/>
    </source>
</evidence>
<dbReference type="RefSeq" id="XP_008817054.1">
    <property type="nucleotide sequence ID" value="XM_008818832.1"/>
</dbReference>
<evidence type="ECO:0000256" key="6">
    <source>
        <dbReference type="PROSITE-ProRule" id="PRU00706"/>
    </source>
</evidence>
<dbReference type="VEuPathDB" id="PlasmoDB:C922_03240"/>
<organism evidence="10 11">
    <name type="scientific">Plasmodium inui San Antonio 1</name>
    <dbReference type="NCBI Taxonomy" id="1237626"/>
    <lineage>
        <taxon>Eukaryota</taxon>
        <taxon>Sar</taxon>
        <taxon>Alveolata</taxon>
        <taxon>Apicomplexa</taxon>
        <taxon>Aconoidasida</taxon>
        <taxon>Haemosporida</taxon>
        <taxon>Plasmodiidae</taxon>
        <taxon>Plasmodium</taxon>
        <taxon>Plasmodium (Plasmodium)</taxon>
    </lineage>
</organism>
<keyword evidence="5" id="KW-0067">ATP-binding</keyword>
<dbReference type="GeneID" id="20038514"/>
<dbReference type="InterPro" id="IPR027417">
    <property type="entry name" value="P-loop_NTPase"/>
</dbReference>
<name>W7AB80_9APIC</name>
<dbReference type="PRINTS" id="PR01243">
    <property type="entry name" value="NUCDPKINASE"/>
</dbReference>
<dbReference type="PROSITE" id="PS51374">
    <property type="entry name" value="NDPK_LIKE"/>
    <property type="match status" value="1"/>
</dbReference>
<feature type="compositionally biased region" description="Basic and acidic residues" evidence="8">
    <location>
        <begin position="537"/>
        <end position="552"/>
    </location>
</feature>
<keyword evidence="2" id="KW-0808">Transferase</keyword>
<feature type="compositionally biased region" description="Basic and acidic residues" evidence="8">
    <location>
        <begin position="1200"/>
        <end position="1210"/>
    </location>
</feature>
<feature type="domain" description="Nucleoside diphosphate kinase-like" evidence="9">
    <location>
        <begin position="148"/>
        <end position="289"/>
    </location>
</feature>
<comment type="caution">
    <text evidence="6">Lacks conserved residue(s) required for the propagation of feature annotation.</text>
</comment>
<dbReference type="Gene3D" id="3.30.70.141">
    <property type="entry name" value="Nucleoside diphosphate kinase-like domain"/>
    <property type="match status" value="2"/>
</dbReference>
<dbReference type="PANTHER" id="PTHR46161:SF3">
    <property type="entry name" value="NUCLEOSIDE DIPHOSPHATE KINASE DDB_G0292928-RELATED"/>
    <property type="match status" value="1"/>
</dbReference>
<sequence>MMKDERCIFIILPDVTNNFKDEEVLEKLEEKNFIILKRKKVHLTENEIKEILNEKPEQYSSIGEFYAYVESGLSVICLVEHIEGNTAEKLNSLVKSTSILIKDEKYFECLEYQCNLKCRNVPFYFSKNDWYFSRDLNYFFPPRDHNFLERTLIILKPDVIDQNKIGDIVNDILNFGLLIVAVKRGILSAERASRLYEGSAGKPYYGALIEFMTSPKGIVCLIVEGKNCLRLAKILCCPCSSTVPFEDMPSACLKKKYGTCAMRNAVHTPSEDNIDREINLFFGEENFCSENGILLIRRSALSGEGLNDLRDYLHDYGFNVLEEKIISVDENSLRNMFEEPGMVVPSVGPQMQYVIMTLSRVNCITCLHYLMGGRSTKESKLKRPNSIRSMFSSQENDIIFVKDKKKMNSLIRQYFLYEKYNESITVDMVKNFLYRKNVTSYQKEEENVKLREVLLECFTKMCESRPSEEEAIEWLNEWLKQKKGEIMGDIKKKEEVEKKMGNLHPLWGRKDKSGVSDAGDEEKVKQSSSPLGSGRDNAGEGTKRGDPNERSILHKATKGNKKIFIIPDIHDGEKNTPISGDNDGAKLEIIKHLEKLGYINLSFSELCMKEEKKKSLLGKKIEYTKRKYKMLTVDLVRRILKENLDKNRSYRSYVLSGFYGVIDLVYLTREDIIPTAFCFLVVKGEANVESDDMGSGEREGGQGERGKEEHCEEEGGKVQPGEGRSARLDSFLSLLHGGGKHLIEHFLKKGKILIYRKGKNFFDNFVQNLEIEIMLLLGVNFTHLKSQIHFLVECYNYLFVDHVKLFNEERRKKQGETCEDGVDYSSAPSDRLLSFLIERLSSLKDKDYRRFVLCNFPLTIQQMEVLKGKTNAKVVVFHFNSRVGENAVHLEWKETQQGLLQLGSNRNGKKNKKSDHYKVEDSFVIGEGAQMSKEVTVYQFDVNNKAEKLSSGVYHLFDLISVAKRRVILISNLTLKSVDFIGLYLQYEYPGVVFCDLNFMSEGEASRDYPNSMQRLIDDLFDENNPNSRNHERVNQIVRKMNNFVSRLNASYFVFGGFPSDLGAEDFRKVELFFDIKLCILVVPDGGASPEGSGFDRGEKSTTIETIEKSTTNETIEKSSPADLLPPLDLFDAASAKASPLAGTVLFFASRGSLLTVEVGSVGGAVQDAINNGGGEGDEKDTTIGHSSGEKSCPSDYPAEGDKEGDQLEDEEKKKILKKVEDRIRPNLICYHAPDNYDVREFIKRKVGEHSNGDSFHCLFYEDLLRKLPSIIEERSEGYVKKLAERIKEEKEKTIREIYVTYLEGVVRHSSKYLFGNIVFCDVPLWTAGENDSCVDTFGRFTNFKKIIQLVHSVHGDDLFGDDASGVHGANTSAVLNDDRVFGVRWPGASNAVGSSLEGAEMRGEGDEAGSDNDRVGSDNDRVGSDNNEEGSDSKEVVKADEEEPNSGGKPRGRPKRADRLSRYNQAARDLRDLMSKKHANVEVTTIYVNKDMPRNADSFFCPKIIILFLPQNEKLQLLLSSLLCFHLKNFSSINMAELVREEMVKEGIRQGVARFEAEEQVKGDVSGGRHSHGNRNLHSDEKCIVDRAFASLLSQIKRADRNVLVTGFPIVQNKYSKSDYFEQFAFLKGFTIGGIICLSFDDIYLHTLVNDAMPDEAYAAKYDQVTQMIKLEFGCKGKEKHKLHFAKIASKEDLQRVVGEIAEVFSC</sequence>
<keyword evidence="11" id="KW-1185">Reference proteome</keyword>
<dbReference type="Gene3D" id="3.40.50.300">
    <property type="entry name" value="P-loop containing nucleotide triphosphate hydrolases"/>
    <property type="match status" value="1"/>
</dbReference>
<evidence type="ECO:0000256" key="4">
    <source>
        <dbReference type="ARBA" id="ARBA00022777"/>
    </source>
</evidence>
<evidence type="ECO:0000313" key="11">
    <source>
        <dbReference type="Proteomes" id="UP000030640"/>
    </source>
</evidence>
<evidence type="ECO:0000256" key="5">
    <source>
        <dbReference type="ARBA" id="ARBA00022840"/>
    </source>
</evidence>
<dbReference type="GO" id="GO:0006228">
    <property type="term" value="P:UTP biosynthetic process"/>
    <property type="evidence" value="ECO:0007669"/>
    <property type="project" value="InterPro"/>
</dbReference>
<protein>
    <submittedName>
        <fullName evidence="10">Nucleoside-diphosphate kinase</fullName>
    </submittedName>
</protein>
<dbReference type="GO" id="GO:0004550">
    <property type="term" value="F:nucleoside diphosphate kinase activity"/>
    <property type="evidence" value="ECO:0007669"/>
    <property type="project" value="InterPro"/>
</dbReference>
<evidence type="ECO:0000256" key="3">
    <source>
        <dbReference type="ARBA" id="ARBA00022741"/>
    </source>
</evidence>
<evidence type="ECO:0000313" key="10">
    <source>
        <dbReference type="EMBL" id="EUD66324.1"/>
    </source>
</evidence>
<keyword evidence="3" id="KW-0547">Nucleotide-binding</keyword>
<dbReference type="InterPro" id="IPR001564">
    <property type="entry name" value="Nucleoside_diP_kinase"/>
</dbReference>
<feature type="compositionally biased region" description="Basic and acidic residues" evidence="8">
    <location>
        <begin position="695"/>
        <end position="716"/>
    </location>
</feature>
<dbReference type="Proteomes" id="UP000030640">
    <property type="component" value="Unassembled WGS sequence"/>
</dbReference>
<feature type="compositionally biased region" description="Basic and acidic residues" evidence="8">
    <location>
        <begin position="1400"/>
        <end position="1424"/>
    </location>
</feature>
<dbReference type="GO" id="GO:0005524">
    <property type="term" value="F:ATP binding"/>
    <property type="evidence" value="ECO:0007669"/>
    <property type="project" value="UniProtKB-KW"/>
</dbReference>
<dbReference type="GO" id="GO:0006183">
    <property type="term" value="P:GTP biosynthetic process"/>
    <property type="evidence" value="ECO:0007669"/>
    <property type="project" value="InterPro"/>
</dbReference>
<dbReference type="Pfam" id="PF00334">
    <property type="entry name" value="NDK"/>
    <property type="match status" value="1"/>
</dbReference>
<accession>W7AB80</accession>
<evidence type="ECO:0000256" key="2">
    <source>
        <dbReference type="ARBA" id="ARBA00022679"/>
    </source>
</evidence>
<dbReference type="GO" id="GO:0006241">
    <property type="term" value="P:CTP biosynthetic process"/>
    <property type="evidence" value="ECO:0007669"/>
    <property type="project" value="InterPro"/>
</dbReference>
<dbReference type="PANTHER" id="PTHR46161">
    <property type="entry name" value="NUCLEOSIDE DIPHOSPHATE KINASE"/>
    <property type="match status" value="1"/>
</dbReference>
<feature type="region of interest" description="Disordered" evidence="8">
    <location>
        <begin position="501"/>
        <end position="553"/>
    </location>
</feature>
<dbReference type="SMART" id="SM00562">
    <property type="entry name" value="NDK"/>
    <property type="match status" value="1"/>
</dbReference>
<reference evidence="10 11" key="1">
    <citation type="submission" date="2013-02" db="EMBL/GenBank/DDBJ databases">
        <title>The Genome Sequence of Plasmodium inui San Antonio 1.</title>
        <authorList>
            <consortium name="The Broad Institute Genome Sequencing Platform"/>
            <consortium name="The Broad Institute Genome Sequencing Center for Infectious Disease"/>
            <person name="Neafsey D."/>
            <person name="Cheeseman I."/>
            <person name="Volkman S."/>
            <person name="Adams J."/>
            <person name="Walker B."/>
            <person name="Young S.K."/>
            <person name="Zeng Q."/>
            <person name="Gargeya S."/>
            <person name="Fitzgerald M."/>
            <person name="Haas B."/>
            <person name="Abouelleil A."/>
            <person name="Alvarado L."/>
            <person name="Arachchi H.M."/>
            <person name="Berlin A.M."/>
            <person name="Chapman S.B."/>
            <person name="Dewar J."/>
            <person name="Goldberg J."/>
            <person name="Griggs A."/>
            <person name="Gujja S."/>
            <person name="Hansen M."/>
            <person name="Howarth C."/>
            <person name="Imamovic A."/>
            <person name="Larimer J."/>
            <person name="McCowan C."/>
            <person name="Murphy C."/>
            <person name="Neiman D."/>
            <person name="Pearson M."/>
            <person name="Priest M."/>
            <person name="Roberts A."/>
            <person name="Saif S."/>
            <person name="Shea T."/>
            <person name="Sisk P."/>
            <person name="Sykes S."/>
            <person name="Wortman J."/>
            <person name="Nusbaum C."/>
            <person name="Birren B."/>
        </authorList>
    </citation>
    <scope>NUCLEOTIDE SEQUENCE [LARGE SCALE GENOMIC DNA]</scope>
    <source>
        <strain evidence="10 11">San Antonio 1</strain>
    </source>
</reference>
<feature type="region of interest" description="Disordered" evidence="8">
    <location>
        <begin position="689"/>
        <end position="723"/>
    </location>
</feature>
<dbReference type="EMBL" id="KI965472">
    <property type="protein sequence ID" value="EUD66324.1"/>
    <property type="molecule type" value="Genomic_DNA"/>
</dbReference>
<gene>
    <name evidence="10" type="ORF">C922_03240</name>
</gene>
<evidence type="ECO:0000256" key="8">
    <source>
        <dbReference type="SAM" id="MobiDB-lite"/>
    </source>
</evidence>
<evidence type="ECO:0000256" key="7">
    <source>
        <dbReference type="RuleBase" id="RU004011"/>
    </source>
</evidence>
<proteinExistence type="inferred from homology"/>
<keyword evidence="4 10" id="KW-0418">Kinase</keyword>
<comment type="similarity">
    <text evidence="1 6 7">Belongs to the NDK family.</text>
</comment>
<evidence type="ECO:0000259" key="9">
    <source>
        <dbReference type="SMART" id="SM00562"/>
    </source>
</evidence>